<accession>X1PGD8</accession>
<dbReference type="EMBL" id="BARV01040581">
    <property type="protein sequence ID" value="GAI55387.1"/>
    <property type="molecule type" value="Genomic_DNA"/>
</dbReference>
<sequence length="164" mass="16204">NINLNGLTASAGAPATGTGFAANVIADDAFTNTTGAAVDVVYTVIPVSGNSCLGEAELVTVTVNPEPVLNNLSNTVCSDEVSAITLSDVDAIATTYNITAINANGLTASAGAPATGTGLAANVIADDAWTNKTGADVNVVYTVRPVSANSCVGDAKDVTLTVQS</sequence>
<reference evidence="2" key="1">
    <citation type="journal article" date="2014" name="Front. Microbiol.">
        <title>High frequency of phylogenetically diverse reductive dehalogenase-homologous genes in deep subseafloor sedimentary metagenomes.</title>
        <authorList>
            <person name="Kawai M."/>
            <person name="Futagami T."/>
            <person name="Toyoda A."/>
            <person name="Takaki Y."/>
            <person name="Nishi S."/>
            <person name="Hori S."/>
            <person name="Arai W."/>
            <person name="Tsubouchi T."/>
            <person name="Morono Y."/>
            <person name="Uchiyama I."/>
            <person name="Ito T."/>
            <person name="Fujiyama A."/>
            <person name="Inagaki F."/>
            <person name="Takami H."/>
        </authorList>
    </citation>
    <scope>NUCLEOTIDE SEQUENCE</scope>
    <source>
        <strain evidence="2">Expedition CK06-06</strain>
    </source>
</reference>
<feature type="non-terminal residue" evidence="2">
    <location>
        <position position="164"/>
    </location>
</feature>
<gene>
    <name evidence="2" type="ORF">S06H3_61778</name>
</gene>
<feature type="non-terminal residue" evidence="2">
    <location>
        <position position="1"/>
    </location>
</feature>
<comment type="caution">
    <text evidence="2">The sequence shown here is derived from an EMBL/GenBank/DDBJ whole genome shotgun (WGS) entry which is preliminary data.</text>
</comment>
<dbReference type="Pfam" id="PF19406">
    <property type="entry name" value="PKD_5"/>
    <property type="match status" value="2"/>
</dbReference>
<evidence type="ECO:0000259" key="1">
    <source>
        <dbReference type="Pfam" id="PF19406"/>
    </source>
</evidence>
<proteinExistence type="predicted"/>
<feature type="domain" description="PKD-like" evidence="1">
    <location>
        <begin position="22"/>
        <end position="67"/>
    </location>
</feature>
<evidence type="ECO:0000313" key="2">
    <source>
        <dbReference type="EMBL" id="GAI55387.1"/>
    </source>
</evidence>
<dbReference type="InterPro" id="IPR045828">
    <property type="entry name" value="PKD_Bacteroidetes"/>
</dbReference>
<organism evidence="2">
    <name type="scientific">marine sediment metagenome</name>
    <dbReference type="NCBI Taxonomy" id="412755"/>
    <lineage>
        <taxon>unclassified sequences</taxon>
        <taxon>metagenomes</taxon>
        <taxon>ecological metagenomes</taxon>
    </lineage>
</organism>
<dbReference type="AlphaFoldDB" id="X1PGD8"/>
<feature type="domain" description="PKD-like" evidence="1">
    <location>
        <begin position="75"/>
        <end position="163"/>
    </location>
</feature>
<name>X1PGD8_9ZZZZ</name>
<protein>
    <recommendedName>
        <fullName evidence="1">PKD-like domain-containing protein</fullName>
    </recommendedName>
</protein>